<protein>
    <submittedName>
        <fullName evidence="1">Uncharacterized protein</fullName>
    </submittedName>
</protein>
<gene>
    <name evidence="1" type="ORF">RXV79_26905</name>
</gene>
<reference evidence="1 2" key="1">
    <citation type="submission" date="2023-10" db="EMBL/GenBank/DDBJ databases">
        <title>Bacteria for the degradation of biodegradable plastic PBAT(Polybutylene adipate terephthalate).</title>
        <authorList>
            <person name="Weon H.-Y."/>
            <person name="Yeon J."/>
        </authorList>
    </citation>
    <scope>NUCLEOTIDE SEQUENCE [LARGE SCALE GENOMIC DNA]</scope>
    <source>
        <strain evidence="1 2">SBD 7-3</strain>
        <plasmid evidence="1 2">unnamed1</plasmid>
    </source>
</reference>
<dbReference type="EMBL" id="CP136337">
    <property type="protein sequence ID" value="WOB11264.1"/>
    <property type="molecule type" value="Genomic_DNA"/>
</dbReference>
<name>A0ABZ0D9B2_9BURK</name>
<keyword evidence="1" id="KW-0614">Plasmid</keyword>
<proteinExistence type="predicted"/>
<keyword evidence="2" id="KW-1185">Reference proteome</keyword>
<dbReference type="Proteomes" id="UP001303946">
    <property type="component" value="Plasmid unnamed1"/>
</dbReference>
<evidence type="ECO:0000313" key="2">
    <source>
        <dbReference type="Proteomes" id="UP001303946"/>
    </source>
</evidence>
<sequence length="62" mass="7383">MTRREVERFEKITGFRPVVKTLDDLDAYIRQCKKHYFRDGSPEADILHWLLDEELSRCVDAA</sequence>
<geneLocation type="plasmid" evidence="1 2">
    <name>unnamed1</name>
</geneLocation>
<accession>A0ABZ0D9B2</accession>
<organism evidence="1 2">
    <name type="scientific">Piscinibacter gummiphilus</name>
    <dbReference type="NCBI Taxonomy" id="946333"/>
    <lineage>
        <taxon>Bacteria</taxon>
        <taxon>Pseudomonadati</taxon>
        <taxon>Pseudomonadota</taxon>
        <taxon>Betaproteobacteria</taxon>
        <taxon>Burkholderiales</taxon>
        <taxon>Sphaerotilaceae</taxon>
        <taxon>Piscinibacter</taxon>
    </lineage>
</organism>
<evidence type="ECO:0000313" key="1">
    <source>
        <dbReference type="EMBL" id="WOB11264.1"/>
    </source>
</evidence>
<dbReference type="RefSeq" id="WP_316704477.1">
    <property type="nucleotide sequence ID" value="NZ_CP136337.1"/>
</dbReference>